<protein>
    <recommendedName>
        <fullName evidence="5">Class I SAM-dependent methyltransferase</fullName>
    </recommendedName>
</protein>
<accession>A0A0B4XS93</accession>
<proteinExistence type="predicted"/>
<dbReference type="SUPFAM" id="SSF53335">
    <property type="entry name" value="S-adenosyl-L-methionine-dependent methyltransferases"/>
    <property type="match status" value="1"/>
</dbReference>
<evidence type="ECO:0000256" key="1">
    <source>
        <dbReference type="ARBA" id="ARBA00022603"/>
    </source>
</evidence>
<keyword evidence="2" id="KW-0808">Transferase</keyword>
<dbReference type="Gene3D" id="3.40.50.150">
    <property type="entry name" value="Vaccinia Virus protein VP39"/>
    <property type="match status" value="1"/>
</dbReference>
<keyword evidence="1" id="KW-0489">Methyltransferase</keyword>
<dbReference type="PANTHER" id="PTHR43619">
    <property type="entry name" value="S-ADENOSYL-L-METHIONINE-DEPENDENT METHYLTRANSFERASE YKTD-RELATED"/>
    <property type="match status" value="1"/>
</dbReference>
<dbReference type="Pfam" id="PF04072">
    <property type="entry name" value="LCM"/>
    <property type="match status" value="1"/>
</dbReference>
<evidence type="ECO:0000256" key="2">
    <source>
        <dbReference type="ARBA" id="ARBA00022679"/>
    </source>
</evidence>
<dbReference type="HOGENOM" id="CLU_082645_0_0_6"/>
<dbReference type="InterPro" id="IPR007213">
    <property type="entry name" value="Ppm1/Ppm2/Tcmp"/>
</dbReference>
<evidence type="ECO:0000313" key="3">
    <source>
        <dbReference type="EMBL" id="AJD49137.1"/>
    </source>
</evidence>
<dbReference type="KEGG" id="apac:S7S_13625"/>
<name>A0A0B4XS93_9GAMM</name>
<dbReference type="STRING" id="391936.S7S_13625"/>
<dbReference type="OrthoDB" id="7063113at2"/>
<dbReference type="RefSeq" id="WP_008734159.1">
    <property type="nucleotide sequence ID" value="NZ_CP004387.1"/>
</dbReference>
<dbReference type="GO" id="GO:0032259">
    <property type="term" value="P:methylation"/>
    <property type="evidence" value="ECO:0007669"/>
    <property type="project" value="UniProtKB-KW"/>
</dbReference>
<evidence type="ECO:0008006" key="5">
    <source>
        <dbReference type="Google" id="ProtNLM"/>
    </source>
</evidence>
<gene>
    <name evidence="3" type="ORF">S7S_13625</name>
</gene>
<organism evidence="3 4">
    <name type="scientific">Isoalcanivorax pacificus W11-5</name>
    <dbReference type="NCBI Taxonomy" id="391936"/>
    <lineage>
        <taxon>Bacteria</taxon>
        <taxon>Pseudomonadati</taxon>
        <taxon>Pseudomonadota</taxon>
        <taxon>Gammaproteobacteria</taxon>
        <taxon>Oceanospirillales</taxon>
        <taxon>Alcanivoracaceae</taxon>
        <taxon>Isoalcanivorax</taxon>
    </lineage>
</organism>
<evidence type="ECO:0000313" key="4">
    <source>
        <dbReference type="Proteomes" id="UP000006764"/>
    </source>
</evidence>
<keyword evidence="4" id="KW-1185">Reference proteome</keyword>
<dbReference type="EMBL" id="CP004387">
    <property type="protein sequence ID" value="AJD49137.1"/>
    <property type="molecule type" value="Genomic_DNA"/>
</dbReference>
<sequence length="285" mass="32429">MLKKDRLDTSSISFTALYTGHVWTANGLSAPAFRTRMGSVFYHALAPFELVGGKLVGGNIRTFLLQRHHLIDHLVEKAIEEEGVTQILEIACGLSPRGYRFCQRYPQLTYVEADLPDMADRKQQLLARTGSLSAQHQAVPLNVFARDTDDALENVVRDHFDRSKPLLVITEGLVNYFDLPTIDSFWQRLRHVLAEHPTGIYLTDNYPLLDDHPFHRTMQTLRGLLGTVSRSRVSFHFGSDNQAQQHFTSLGYGQVAVHNPRDFYRLLPMPRSRGMPFVRVIEARS</sequence>
<dbReference type="InterPro" id="IPR029063">
    <property type="entry name" value="SAM-dependent_MTases_sf"/>
</dbReference>
<reference evidence="3 4" key="1">
    <citation type="journal article" date="2012" name="J. Bacteriol.">
        <title>Genome sequence of an alkane-degrading bacterium, Alcanivorax pacificus type strain W11-5, isolated from deep sea sediment.</title>
        <authorList>
            <person name="Lai Q."/>
            <person name="Shao Z."/>
        </authorList>
    </citation>
    <scope>NUCLEOTIDE SEQUENCE [LARGE SCALE GENOMIC DNA]</scope>
    <source>
        <strain evidence="3 4">W11-5</strain>
    </source>
</reference>
<dbReference type="Proteomes" id="UP000006764">
    <property type="component" value="Chromosome"/>
</dbReference>
<dbReference type="AlphaFoldDB" id="A0A0B4XS93"/>
<dbReference type="PANTHER" id="PTHR43619:SF2">
    <property type="entry name" value="S-ADENOSYL-L-METHIONINE-DEPENDENT METHYLTRANSFERASES SUPERFAMILY PROTEIN"/>
    <property type="match status" value="1"/>
</dbReference>
<dbReference type="GO" id="GO:0008168">
    <property type="term" value="F:methyltransferase activity"/>
    <property type="evidence" value="ECO:0007669"/>
    <property type="project" value="UniProtKB-KW"/>
</dbReference>